<keyword evidence="2" id="KW-1185">Reference proteome</keyword>
<dbReference type="KEGG" id="mbry:B1812_07655"/>
<evidence type="ECO:0000313" key="1">
    <source>
        <dbReference type="EMBL" id="ARN83479.1"/>
    </source>
</evidence>
<dbReference type="Proteomes" id="UP000193978">
    <property type="component" value="Chromosome"/>
</dbReference>
<gene>
    <name evidence="1" type="ORF">B1812_07655</name>
</gene>
<name>A0A1W6N0Y7_9HYPH</name>
<reference evidence="1 2" key="1">
    <citation type="submission" date="2017-02" db="EMBL/GenBank/DDBJ databases">
        <authorList>
            <person name="Peterson S.W."/>
        </authorList>
    </citation>
    <scope>NUCLEOTIDE SEQUENCE [LARGE SCALE GENOMIC DNA]</scope>
    <source>
        <strain evidence="1 2">S285</strain>
    </source>
</reference>
<evidence type="ECO:0000313" key="2">
    <source>
        <dbReference type="Proteomes" id="UP000193978"/>
    </source>
</evidence>
<protein>
    <submittedName>
        <fullName evidence="1">Uncharacterized protein</fullName>
    </submittedName>
</protein>
<proteinExistence type="predicted"/>
<accession>A0A1W6N0Y7</accession>
<dbReference type="EMBL" id="CP019948">
    <property type="protein sequence ID" value="ARN83479.1"/>
    <property type="molecule type" value="Genomic_DNA"/>
</dbReference>
<organism evidence="1 2">
    <name type="scientific">Methylocystis bryophila</name>
    <dbReference type="NCBI Taxonomy" id="655015"/>
    <lineage>
        <taxon>Bacteria</taxon>
        <taxon>Pseudomonadati</taxon>
        <taxon>Pseudomonadota</taxon>
        <taxon>Alphaproteobacteria</taxon>
        <taxon>Hyphomicrobiales</taxon>
        <taxon>Methylocystaceae</taxon>
        <taxon>Methylocystis</taxon>
    </lineage>
</organism>
<sequence>MFGAPATDDPSSGFNHCVAPRPPDCVDAPATSYPTDECERRVRSYVANVFRYRECLGAETQRQVRRANDTLDKWKRRQSYERR</sequence>
<dbReference type="AlphaFoldDB" id="A0A1W6N0Y7"/>